<name>A0A8X6LNE3_TRICU</name>
<dbReference type="EMBL" id="BMAO01017510">
    <property type="protein sequence ID" value="GFR16165.1"/>
    <property type="molecule type" value="Genomic_DNA"/>
</dbReference>
<dbReference type="AlphaFoldDB" id="A0A8X6LNE3"/>
<protein>
    <submittedName>
        <fullName evidence="1">Transposable element Tc1 transposase</fullName>
    </submittedName>
</protein>
<gene>
    <name evidence="1" type="primary">X975_22733</name>
    <name evidence="1" type="ORF">TNCT_263341</name>
</gene>
<reference evidence="1" key="1">
    <citation type="submission" date="2020-07" db="EMBL/GenBank/DDBJ databases">
        <title>Multicomponent nature underlies the extraordinary mechanical properties of spider dragline silk.</title>
        <authorList>
            <person name="Kono N."/>
            <person name="Nakamura H."/>
            <person name="Mori M."/>
            <person name="Yoshida Y."/>
            <person name="Ohtoshi R."/>
            <person name="Malay A.D."/>
            <person name="Moran D.A.P."/>
            <person name="Tomita M."/>
            <person name="Numata K."/>
            <person name="Arakawa K."/>
        </authorList>
    </citation>
    <scope>NUCLEOTIDE SEQUENCE</scope>
</reference>
<dbReference type="Proteomes" id="UP000887116">
    <property type="component" value="Unassembled WGS sequence"/>
</dbReference>
<evidence type="ECO:0000313" key="1">
    <source>
        <dbReference type="EMBL" id="GFR16165.1"/>
    </source>
</evidence>
<comment type="caution">
    <text evidence="1">The sequence shown here is derived from an EMBL/GenBank/DDBJ whole genome shotgun (WGS) entry which is preliminary data.</text>
</comment>
<keyword evidence="2" id="KW-1185">Reference proteome</keyword>
<accession>A0A8X6LNE3</accession>
<sequence length="164" mass="18328">MLPRICDESLIADLAFRRIKLTEIGKDTPPIRVLLGVDILGSILTRRIEPFPSGVSGIKTLLGWTILGLGRKKHVVNKVTLNLNSIELPRMWDIEINELYCVGPQVDLVYSEVVRKRKLLSVINSTYDPEVSVPSPPAPNLVAEVSRPVYSSQTIFVLVECCKY</sequence>
<evidence type="ECO:0000313" key="2">
    <source>
        <dbReference type="Proteomes" id="UP000887116"/>
    </source>
</evidence>
<organism evidence="1 2">
    <name type="scientific">Trichonephila clavata</name>
    <name type="common">Joro spider</name>
    <name type="synonym">Nephila clavata</name>
    <dbReference type="NCBI Taxonomy" id="2740835"/>
    <lineage>
        <taxon>Eukaryota</taxon>
        <taxon>Metazoa</taxon>
        <taxon>Ecdysozoa</taxon>
        <taxon>Arthropoda</taxon>
        <taxon>Chelicerata</taxon>
        <taxon>Arachnida</taxon>
        <taxon>Araneae</taxon>
        <taxon>Araneomorphae</taxon>
        <taxon>Entelegynae</taxon>
        <taxon>Araneoidea</taxon>
        <taxon>Nephilidae</taxon>
        <taxon>Trichonephila</taxon>
    </lineage>
</organism>
<proteinExistence type="predicted"/>